<dbReference type="Gene3D" id="1.25.40.10">
    <property type="entry name" value="Tetratricopeptide repeat domain"/>
    <property type="match status" value="4"/>
</dbReference>
<dbReference type="InterPro" id="IPR011990">
    <property type="entry name" value="TPR-like_helical_dom_sf"/>
</dbReference>
<evidence type="ECO:0000256" key="1">
    <source>
        <dbReference type="ARBA" id="ARBA00022737"/>
    </source>
</evidence>
<comment type="caution">
    <text evidence="4">The sequence shown here is derived from an EMBL/GenBank/DDBJ whole genome shotgun (WGS) entry which is preliminary data.</text>
</comment>
<dbReference type="PANTHER" id="PTHR45586:SF1">
    <property type="entry name" value="LIPOPOLYSACCHARIDE ASSEMBLY PROTEIN B"/>
    <property type="match status" value="1"/>
</dbReference>
<evidence type="ECO:0000313" key="4">
    <source>
        <dbReference type="EMBL" id="MBT1071117.1"/>
    </source>
</evidence>
<accession>A0ABS5U629</accession>
<name>A0ABS5U629_9BACT</name>
<dbReference type="PANTHER" id="PTHR45586">
    <property type="entry name" value="TPR REPEAT-CONTAINING PROTEIN PA4667"/>
    <property type="match status" value="1"/>
</dbReference>
<dbReference type="EMBL" id="JAHDYS010000004">
    <property type="protein sequence ID" value="MBT1071117.1"/>
    <property type="molecule type" value="Genomic_DNA"/>
</dbReference>
<feature type="repeat" description="TPR" evidence="3">
    <location>
        <begin position="483"/>
        <end position="516"/>
    </location>
</feature>
<keyword evidence="1" id="KW-0677">Repeat</keyword>
<protein>
    <submittedName>
        <fullName evidence="4">Tetratricopeptide repeat protein</fullName>
    </submittedName>
</protein>
<evidence type="ECO:0000256" key="3">
    <source>
        <dbReference type="PROSITE-ProRule" id="PRU00339"/>
    </source>
</evidence>
<dbReference type="Proteomes" id="UP000784128">
    <property type="component" value="Unassembled WGS sequence"/>
</dbReference>
<keyword evidence="2 3" id="KW-0802">TPR repeat</keyword>
<dbReference type="PROSITE" id="PS50005">
    <property type="entry name" value="TPR"/>
    <property type="match status" value="1"/>
</dbReference>
<dbReference type="Pfam" id="PF14559">
    <property type="entry name" value="TPR_19"/>
    <property type="match status" value="2"/>
</dbReference>
<keyword evidence="5" id="KW-1185">Reference proteome</keyword>
<dbReference type="InterPro" id="IPR019734">
    <property type="entry name" value="TPR_rpt"/>
</dbReference>
<evidence type="ECO:0000256" key="2">
    <source>
        <dbReference type="ARBA" id="ARBA00022803"/>
    </source>
</evidence>
<organism evidence="4 5">
    <name type="scientific">Pelotalea chapellei</name>
    <dbReference type="NCBI Taxonomy" id="44671"/>
    <lineage>
        <taxon>Bacteria</taxon>
        <taxon>Pseudomonadati</taxon>
        <taxon>Thermodesulfobacteriota</taxon>
        <taxon>Desulfuromonadia</taxon>
        <taxon>Geobacterales</taxon>
        <taxon>Geobacteraceae</taxon>
        <taxon>Pelotalea</taxon>
    </lineage>
</organism>
<dbReference type="SUPFAM" id="SSF48452">
    <property type="entry name" value="TPR-like"/>
    <property type="match status" value="2"/>
</dbReference>
<dbReference type="RefSeq" id="WP_214296838.1">
    <property type="nucleotide sequence ID" value="NZ_JAHDYS010000004.1"/>
</dbReference>
<gene>
    <name evidence="4" type="ORF">KJB30_04945</name>
</gene>
<sequence>MISKKDKLIEEAQRLALRGQLDKAIKLYLQVVSQDPSALNQRQKLAELLIKAGRVDDARAEYEAIGKHYSSHGFYLKAIAVYKKLQMLFPADIAITLRLAELNEKNGLLANALAEYKLVHDHYEKISDTDNALKILDKMQRADMQNVGIKLKLAEAYFHAGKISESYAVFGRLAALLQERRDVAAFQKIATRIQQLFPEKTDFTFEVLSEQVSGGNAASAVNNIRTLLKSNPRDRRLWILIVEAYRKVELPELVLNSCRHFLRFFPDDVTARMWMIECMVAGKDIQGALSLLDQYEQSLLDNSAAELMGAYRALEKLDPINLRILEGYRRACEVVGNREGIVELTHKIQSLQSVKGQQTTELLRHEEVQNIQQESVDSPPPIQILPEEETVTQFDFLPEIDIQQPESDLSFSESLGILNDPEDEIEIVIEIDEEADSDAIAKEGESGEAVEDAWLDSVGEVFDAIATTPRSVRFGSDLDTSDAQSHYDLGVAFKEMGLYDEAINEFRQAAGAADRKIECLVFQGACLRDKGDLATSESLLRSLLKPGLAVDDSCLIKYELALTCERAAKTEEAALLLAEIETARPGFRDARSRISEPGAEVSLDFSDEELQGFDLT</sequence>
<reference evidence="4 5" key="1">
    <citation type="submission" date="2021-05" db="EMBL/GenBank/DDBJ databases">
        <title>The draft genome of Geobacter chapellei DSM 13688.</title>
        <authorList>
            <person name="Xu Z."/>
            <person name="Masuda Y."/>
            <person name="Itoh H."/>
            <person name="Senoo K."/>
        </authorList>
    </citation>
    <scope>NUCLEOTIDE SEQUENCE [LARGE SCALE GENOMIC DNA]</scope>
    <source>
        <strain evidence="4 5">DSM 13688</strain>
    </source>
</reference>
<evidence type="ECO:0000313" key="5">
    <source>
        <dbReference type="Proteomes" id="UP000784128"/>
    </source>
</evidence>
<dbReference type="InterPro" id="IPR051012">
    <property type="entry name" value="CellSynth/LPSAsmb/PSIAsmb"/>
</dbReference>
<proteinExistence type="predicted"/>